<dbReference type="HOGENOM" id="CLU_2629976_0_0_4"/>
<dbReference type="AlphaFoldDB" id="A1TLV0"/>
<feature type="region of interest" description="Disordered" evidence="1">
    <location>
        <begin position="1"/>
        <end position="25"/>
    </location>
</feature>
<sequence>MVQRPSGSPQGCPSKLSTLSGDGTQARRRRVRICLFGAPGAVALAFDLHGSFSWDGGRRDASPWPFAPRGKAASGGP</sequence>
<name>A1TLV0_PARC0</name>
<evidence type="ECO:0000313" key="2">
    <source>
        <dbReference type="EMBL" id="ABM31938.1"/>
    </source>
</evidence>
<dbReference type="KEGG" id="aav:Aave_1347"/>
<dbReference type="STRING" id="397945.Aave_1347"/>
<reference evidence="2 3" key="1">
    <citation type="submission" date="2006-12" db="EMBL/GenBank/DDBJ databases">
        <title>Complete sequence of Acidovorax avenae subsp. citrulli AAC00-1.</title>
        <authorList>
            <consortium name="US DOE Joint Genome Institute"/>
            <person name="Copeland A."/>
            <person name="Lucas S."/>
            <person name="Lapidus A."/>
            <person name="Barry K."/>
            <person name="Detter J.C."/>
            <person name="Glavina del Rio T."/>
            <person name="Dalin E."/>
            <person name="Tice H."/>
            <person name="Pitluck S."/>
            <person name="Kiss H."/>
            <person name="Brettin T."/>
            <person name="Bruce D."/>
            <person name="Han C."/>
            <person name="Tapia R."/>
            <person name="Gilna P."/>
            <person name="Schmutz J."/>
            <person name="Larimer F."/>
            <person name="Land M."/>
            <person name="Hauser L."/>
            <person name="Kyrpides N."/>
            <person name="Kim E."/>
            <person name="Stahl D."/>
            <person name="Richardson P."/>
        </authorList>
    </citation>
    <scope>NUCLEOTIDE SEQUENCE [LARGE SCALE GENOMIC DNA]</scope>
    <source>
        <strain evidence="2 3">AAC00-1</strain>
    </source>
</reference>
<evidence type="ECO:0000313" key="3">
    <source>
        <dbReference type="Proteomes" id="UP000002596"/>
    </source>
</evidence>
<feature type="compositionally biased region" description="Polar residues" evidence="1">
    <location>
        <begin position="1"/>
        <end position="23"/>
    </location>
</feature>
<dbReference type="EMBL" id="CP000512">
    <property type="protein sequence ID" value="ABM31938.1"/>
    <property type="molecule type" value="Genomic_DNA"/>
</dbReference>
<dbReference type="Proteomes" id="UP000002596">
    <property type="component" value="Chromosome"/>
</dbReference>
<feature type="region of interest" description="Disordered" evidence="1">
    <location>
        <begin position="57"/>
        <end position="77"/>
    </location>
</feature>
<organism evidence="2 3">
    <name type="scientific">Paracidovorax citrulli (strain AAC00-1)</name>
    <name type="common">Acidovorax citrulli</name>
    <dbReference type="NCBI Taxonomy" id="397945"/>
    <lineage>
        <taxon>Bacteria</taxon>
        <taxon>Pseudomonadati</taxon>
        <taxon>Pseudomonadota</taxon>
        <taxon>Betaproteobacteria</taxon>
        <taxon>Burkholderiales</taxon>
        <taxon>Comamonadaceae</taxon>
        <taxon>Paracidovorax</taxon>
    </lineage>
</organism>
<protein>
    <submittedName>
        <fullName evidence="2">Uncharacterized protein</fullName>
    </submittedName>
</protein>
<evidence type="ECO:0000256" key="1">
    <source>
        <dbReference type="SAM" id="MobiDB-lite"/>
    </source>
</evidence>
<gene>
    <name evidence="2" type="ordered locus">Aave_1347</name>
</gene>
<accession>A1TLV0</accession>
<proteinExistence type="predicted"/>